<dbReference type="Proteomes" id="UP000283482">
    <property type="component" value="Unassembled WGS sequence"/>
</dbReference>
<dbReference type="EMBL" id="QSGN01000052">
    <property type="protein sequence ID" value="RHB24493.1"/>
    <property type="molecule type" value="Genomic_DNA"/>
</dbReference>
<proteinExistence type="predicted"/>
<gene>
    <name evidence="2" type="ORF">DW889_15125</name>
</gene>
<evidence type="ECO:0000313" key="2">
    <source>
        <dbReference type="EMBL" id="RHB24493.1"/>
    </source>
</evidence>
<reference evidence="2 3" key="1">
    <citation type="submission" date="2018-08" db="EMBL/GenBank/DDBJ databases">
        <title>A genome reference for cultivated species of the human gut microbiota.</title>
        <authorList>
            <person name="Zou Y."/>
            <person name="Xue W."/>
            <person name="Luo G."/>
        </authorList>
    </citation>
    <scope>NUCLEOTIDE SEQUENCE [LARGE SCALE GENOMIC DNA]</scope>
    <source>
        <strain evidence="2 3">AM40-34</strain>
    </source>
</reference>
<comment type="caution">
    <text evidence="2">The sequence shown here is derived from an EMBL/GenBank/DDBJ whole genome shotgun (WGS) entry which is preliminary data.</text>
</comment>
<name>A0A413UW83_BACSE</name>
<evidence type="ECO:0000256" key="1">
    <source>
        <dbReference type="SAM" id="MobiDB-lite"/>
    </source>
</evidence>
<organism evidence="2 3">
    <name type="scientific">Bacteroides stercoris</name>
    <dbReference type="NCBI Taxonomy" id="46506"/>
    <lineage>
        <taxon>Bacteria</taxon>
        <taxon>Pseudomonadati</taxon>
        <taxon>Bacteroidota</taxon>
        <taxon>Bacteroidia</taxon>
        <taxon>Bacteroidales</taxon>
        <taxon>Bacteroidaceae</taxon>
        <taxon>Bacteroides</taxon>
    </lineage>
</organism>
<evidence type="ECO:0000313" key="3">
    <source>
        <dbReference type="Proteomes" id="UP000283482"/>
    </source>
</evidence>
<protein>
    <submittedName>
        <fullName evidence="2">Uncharacterized protein</fullName>
    </submittedName>
</protein>
<dbReference type="AlphaFoldDB" id="A0A413UW83"/>
<feature type="region of interest" description="Disordered" evidence="1">
    <location>
        <begin position="1"/>
        <end position="20"/>
    </location>
</feature>
<accession>A0A413UW83</accession>
<sequence length="82" mass="9469">MKQYVIKKTGRGTSPKNQKTYKQKKFRFPVALHLEQAVGALTLHTGVGTYMLTIGHKKCQRQSWRISPPVQNEVQCKDEHFI</sequence>
<dbReference type="RefSeq" id="WP_117907669.1">
    <property type="nucleotide sequence ID" value="NZ_QSGN01000052.1"/>
</dbReference>